<dbReference type="GO" id="GO:0006303">
    <property type="term" value="P:double-strand break repair via nonhomologous end joining"/>
    <property type="evidence" value="ECO:0007669"/>
    <property type="project" value="InterPro"/>
</dbReference>
<evidence type="ECO:0000256" key="6">
    <source>
        <dbReference type="ARBA" id="ARBA00022806"/>
    </source>
</evidence>
<keyword evidence="5" id="KW-0378">Hydrolase</keyword>
<dbReference type="InterPro" id="IPR005161">
    <property type="entry name" value="Ku_N"/>
</dbReference>
<dbReference type="GO" id="GO:0000723">
    <property type="term" value="P:telomere maintenance"/>
    <property type="evidence" value="ECO:0007669"/>
    <property type="project" value="InterPro"/>
</dbReference>
<evidence type="ECO:0000256" key="3">
    <source>
        <dbReference type="ARBA" id="ARBA00022741"/>
    </source>
</evidence>
<dbReference type="GO" id="GO:0003684">
    <property type="term" value="F:damaged DNA binding"/>
    <property type="evidence" value="ECO:0007669"/>
    <property type="project" value="InterPro"/>
</dbReference>
<evidence type="ECO:0000256" key="4">
    <source>
        <dbReference type="ARBA" id="ARBA00022763"/>
    </source>
</evidence>
<dbReference type="InterPro" id="IPR024193">
    <property type="entry name" value="Ku80"/>
</dbReference>
<dbReference type="GO" id="GO:0006310">
    <property type="term" value="P:DNA recombination"/>
    <property type="evidence" value="ECO:0007669"/>
    <property type="project" value="UniProtKB-KW"/>
</dbReference>
<dbReference type="InterPro" id="IPR036465">
    <property type="entry name" value="vWFA_dom_sf"/>
</dbReference>
<dbReference type="SUPFAM" id="SSF53300">
    <property type="entry name" value="vWA-like"/>
    <property type="match status" value="1"/>
</dbReference>
<protein>
    <recommendedName>
        <fullName evidence="12">Ku domain-containing protein</fullName>
    </recommendedName>
</protein>
<dbReference type="Proteomes" id="UP001107558">
    <property type="component" value="Chromosome 1"/>
</dbReference>
<dbReference type="OrthoDB" id="30826at2759"/>
<dbReference type="SMART" id="SM00559">
    <property type="entry name" value="Ku78"/>
    <property type="match status" value="1"/>
</dbReference>
<dbReference type="InterPro" id="IPR036494">
    <property type="entry name" value="Ku_C_sf"/>
</dbReference>
<evidence type="ECO:0000313" key="14">
    <source>
        <dbReference type="Proteomes" id="UP001107558"/>
    </source>
</evidence>
<evidence type="ECO:0000256" key="7">
    <source>
        <dbReference type="ARBA" id="ARBA00022840"/>
    </source>
</evidence>
<keyword evidence="14" id="KW-1185">Reference proteome</keyword>
<evidence type="ECO:0000259" key="12">
    <source>
        <dbReference type="SMART" id="SM00559"/>
    </source>
</evidence>
<dbReference type="GO" id="GO:0042162">
    <property type="term" value="F:telomeric DNA binding"/>
    <property type="evidence" value="ECO:0007669"/>
    <property type="project" value="InterPro"/>
</dbReference>
<dbReference type="GO" id="GO:0043564">
    <property type="term" value="C:Ku70:Ku80 complex"/>
    <property type="evidence" value="ECO:0007669"/>
    <property type="project" value="InterPro"/>
</dbReference>
<dbReference type="AlphaFoldDB" id="A0A9J6CCJ4"/>
<keyword evidence="4" id="KW-0227">DNA damage</keyword>
<dbReference type="Pfam" id="PF08785">
    <property type="entry name" value="Ku_PK_bind"/>
    <property type="match status" value="1"/>
</dbReference>
<dbReference type="CDD" id="cd00873">
    <property type="entry name" value="KU80"/>
    <property type="match status" value="1"/>
</dbReference>
<dbReference type="Gene3D" id="1.10.1600.10">
    <property type="match status" value="1"/>
</dbReference>
<dbReference type="InterPro" id="IPR006164">
    <property type="entry name" value="DNA_bd_Ku70/Ku80"/>
</dbReference>
<reference evidence="13" key="1">
    <citation type="submission" date="2021-03" db="EMBL/GenBank/DDBJ databases">
        <title>Chromosome level genome of the anhydrobiotic midge Polypedilum vanderplanki.</title>
        <authorList>
            <person name="Yoshida Y."/>
            <person name="Kikawada T."/>
            <person name="Gusev O."/>
        </authorList>
    </citation>
    <scope>NUCLEOTIDE SEQUENCE</scope>
    <source>
        <strain evidence="13">NIAS01</strain>
        <tissue evidence="13">Whole body or cell culture</tissue>
    </source>
</reference>
<proteinExistence type="inferred from homology"/>
<evidence type="ECO:0000256" key="9">
    <source>
        <dbReference type="ARBA" id="ARBA00023172"/>
    </source>
</evidence>
<dbReference type="Gene3D" id="2.40.290.10">
    <property type="match status" value="1"/>
</dbReference>
<dbReference type="GO" id="GO:0016787">
    <property type="term" value="F:hydrolase activity"/>
    <property type="evidence" value="ECO:0007669"/>
    <property type="project" value="UniProtKB-KW"/>
</dbReference>
<accession>A0A9J6CCJ4</accession>
<sequence>MSRTQREALVIIIDVGANTTALSGKSGKTFFERAKECAKKIILRRILTKPEDEIGVILFGTGETKNDLNSSDLGFENIVEMDFLQCGTWKLVKALDNVKPGNATCDWIDALLVGINYIKNETGAKNFCKTRIILITNFQVEAHDDELNVVAANISDNMIELIGVSDTVQYENSNTNLTSCQFTQNPNKEEAQSKSEKIFQELIDQIEDANLCHIDYVESQLALFQKKTTRAMPWNATLSIGSQLLIEISAFVYIQDEKFFGSFKTECLDQFTATRMVTEYYRNNETIEKPDEDDVVKAYMYGSKFIAIDDQDLAYKGGKKCLACLAFCKRDKIPQEYFIGDGCHIVVPQKDSERSETLFSLLVQAMAVRNYLMLARKVYRDDIKPQIVALIPQIEDETNYLMMYELPYYEDVEFFSFPTLDQISTKPTDQQMEAMNELVELMDLTDAIDDETGITEAFTQDTMQNPYHQNVCKSVAYRALNPTEPLPPIDKDLLKLIDTPEKIKQRIESFIIQFEDFFPREIIQRKDRKKPLGQLQKDGDTAIDDTEIYDHLSSERTIVAIGTVTPAEDFLYLLKKGERFSVLCEQMQSIIYEYIFKSMTKFEDMADKIKETILAFREAATIHAPLNYNKWIAELKAMMTKRNKIDEWNLLIVKEGLGLISQNESPMSTIALDEQVAFYEIISKNSSRNFTSIALEEEDDLAALL</sequence>
<gene>
    <name evidence="13" type="ORF">PVAND_009374</name>
</gene>
<evidence type="ECO:0000256" key="2">
    <source>
        <dbReference type="ARBA" id="ARBA00007726"/>
    </source>
</evidence>
<evidence type="ECO:0000256" key="5">
    <source>
        <dbReference type="ARBA" id="ARBA00022801"/>
    </source>
</evidence>
<keyword evidence="8" id="KW-0238">DNA-binding</keyword>
<organism evidence="13 14">
    <name type="scientific">Polypedilum vanderplanki</name>
    <name type="common">Sleeping chironomid midge</name>
    <dbReference type="NCBI Taxonomy" id="319348"/>
    <lineage>
        <taxon>Eukaryota</taxon>
        <taxon>Metazoa</taxon>
        <taxon>Ecdysozoa</taxon>
        <taxon>Arthropoda</taxon>
        <taxon>Hexapoda</taxon>
        <taxon>Insecta</taxon>
        <taxon>Pterygota</taxon>
        <taxon>Neoptera</taxon>
        <taxon>Endopterygota</taxon>
        <taxon>Diptera</taxon>
        <taxon>Nematocera</taxon>
        <taxon>Chironomoidea</taxon>
        <taxon>Chironomidae</taxon>
        <taxon>Chironominae</taxon>
        <taxon>Polypedilum</taxon>
        <taxon>Polypedilum</taxon>
    </lineage>
</organism>
<evidence type="ECO:0000256" key="11">
    <source>
        <dbReference type="ARBA" id="ARBA00023242"/>
    </source>
</evidence>
<dbReference type="SUPFAM" id="SSF100939">
    <property type="entry name" value="SPOC domain-like"/>
    <property type="match status" value="1"/>
</dbReference>
<dbReference type="Gene3D" id="3.40.50.410">
    <property type="entry name" value="von Willebrand factor, type A domain"/>
    <property type="match status" value="1"/>
</dbReference>
<keyword evidence="9" id="KW-0233">DNA recombination</keyword>
<keyword evidence="10" id="KW-0234">DNA repair</keyword>
<dbReference type="PANTHER" id="PTHR12604">
    <property type="entry name" value="KU AUTOANTIGEN DNA HELICASE"/>
    <property type="match status" value="1"/>
</dbReference>
<keyword evidence="11" id="KW-0539">Nucleus</keyword>
<dbReference type="SUPFAM" id="SSF101420">
    <property type="entry name" value="C-terminal domain of Ku80"/>
    <property type="match status" value="1"/>
</dbReference>
<dbReference type="PANTHER" id="PTHR12604:SF4">
    <property type="entry name" value="X-RAY REPAIR CROSS-COMPLEMENTING PROTEIN 5"/>
    <property type="match status" value="1"/>
</dbReference>
<dbReference type="Pfam" id="PF02735">
    <property type="entry name" value="Ku"/>
    <property type="match status" value="1"/>
</dbReference>
<dbReference type="GO" id="GO:0004386">
    <property type="term" value="F:helicase activity"/>
    <property type="evidence" value="ECO:0007669"/>
    <property type="project" value="UniProtKB-KW"/>
</dbReference>
<dbReference type="EMBL" id="JADBJN010000001">
    <property type="protein sequence ID" value="KAG5679836.1"/>
    <property type="molecule type" value="Genomic_DNA"/>
</dbReference>
<dbReference type="InterPro" id="IPR014893">
    <property type="entry name" value="Ku_PK_bind"/>
</dbReference>
<feature type="domain" description="Ku" evidence="12">
    <location>
        <begin position="287"/>
        <end position="423"/>
    </location>
</feature>
<dbReference type="Pfam" id="PF03731">
    <property type="entry name" value="Ku_N"/>
    <property type="match status" value="1"/>
</dbReference>
<evidence type="ECO:0000256" key="10">
    <source>
        <dbReference type="ARBA" id="ARBA00023204"/>
    </source>
</evidence>
<comment type="caution">
    <text evidence="13">The sequence shown here is derived from an EMBL/GenBank/DDBJ whole genome shotgun (WGS) entry which is preliminary data.</text>
</comment>
<name>A0A9J6CCJ4_POLVA</name>
<comment type="similarity">
    <text evidence="2">Belongs to the ku80 family.</text>
</comment>
<evidence type="ECO:0000256" key="1">
    <source>
        <dbReference type="ARBA" id="ARBA00004123"/>
    </source>
</evidence>
<keyword evidence="7" id="KW-0067">ATP-binding</keyword>
<comment type="subcellular location">
    <subcellularLocation>
        <location evidence="1">Nucleus</location>
    </subcellularLocation>
</comment>
<dbReference type="GO" id="GO:0003690">
    <property type="term" value="F:double-stranded DNA binding"/>
    <property type="evidence" value="ECO:0007669"/>
    <property type="project" value="TreeGrafter"/>
</dbReference>
<keyword evidence="6" id="KW-0347">Helicase</keyword>
<dbReference type="Gene3D" id="1.25.40.240">
    <property type="entry name" value="Ku, C-terminal domain"/>
    <property type="match status" value="1"/>
</dbReference>
<evidence type="ECO:0000313" key="13">
    <source>
        <dbReference type="EMBL" id="KAG5679836.1"/>
    </source>
</evidence>
<dbReference type="InterPro" id="IPR016194">
    <property type="entry name" value="SPOC-like_C_dom_sf"/>
</dbReference>
<dbReference type="GO" id="GO:0005524">
    <property type="term" value="F:ATP binding"/>
    <property type="evidence" value="ECO:0007669"/>
    <property type="project" value="UniProtKB-KW"/>
</dbReference>
<keyword evidence="3" id="KW-0547">Nucleotide-binding</keyword>
<evidence type="ECO:0000256" key="8">
    <source>
        <dbReference type="ARBA" id="ARBA00023125"/>
    </source>
</evidence>